<reference evidence="2 3" key="1">
    <citation type="journal article" date="2017" name="Environ. Microbiol.">
        <title>Decay of the glycolytic pathway and adaptation to intranuclear parasitism within Enterocytozoonidae microsporidia.</title>
        <authorList>
            <person name="Wiredu Boakye D."/>
            <person name="Jaroenlak P."/>
            <person name="Prachumwat A."/>
            <person name="Williams T.A."/>
            <person name="Bateman K.S."/>
            <person name="Itsathitphaisarn O."/>
            <person name="Sritunyalucksana K."/>
            <person name="Paszkiewicz K.H."/>
            <person name="Moore K.A."/>
            <person name="Stentiford G.D."/>
            <person name="Williams B.A."/>
        </authorList>
    </citation>
    <scope>NUCLEOTIDE SEQUENCE [LARGE SCALE GENOMIC DNA]</scope>
    <source>
        <strain evidence="2 3">GB1</strain>
    </source>
</reference>
<dbReference type="InterPro" id="IPR024445">
    <property type="entry name" value="Tnp_ISXO2-like"/>
</dbReference>
<keyword evidence="3" id="KW-1185">Reference proteome</keyword>
<comment type="caution">
    <text evidence="2">The sequence shown here is derived from an EMBL/GenBank/DDBJ whole genome shotgun (WGS) entry which is preliminary data.</text>
</comment>
<dbReference type="VEuPathDB" id="MicrosporidiaDB:HERIO_2566"/>
<evidence type="ECO:0000313" key="3">
    <source>
        <dbReference type="Proteomes" id="UP000192356"/>
    </source>
</evidence>
<evidence type="ECO:0000259" key="1">
    <source>
        <dbReference type="SMART" id="SM01126"/>
    </source>
</evidence>
<accession>A0A1X0Q6I3</accession>
<gene>
    <name evidence="2" type="ORF">HERIO_2566</name>
</gene>
<dbReference type="PANTHER" id="PTHR47163">
    <property type="entry name" value="DDE_TNP_IS1595 DOMAIN-CONTAINING PROTEIN"/>
    <property type="match status" value="1"/>
</dbReference>
<protein>
    <recommendedName>
        <fullName evidence="1">ISXO2-like transposase domain-containing protein</fullName>
    </recommendedName>
</protein>
<dbReference type="Pfam" id="PF12762">
    <property type="entry name" value="DDE_Tnp_IS1595"/>
    <property type="match status" value="1"/>
</dbReference>
<proteinExistence type="predicted"/>
<organism evidence="2 3">
    <name type="scientific">Hepatospora eriocheir</name>
    <dbReference type="NCBI Taxonomy" id="1081669"/>
    <lineage>
        <taxon>Eukaryota</taxon>
        <taxon>Fungi</taxon>
        <taxon>Fungi incertae sedis</taxon>
        <taxon>Microsporidia</taxon>
        <taxon>Hepatosporidae</taxon>
        <taxon>Hepatospora</taxon>
    </lineage>
</organism>
<dbReference type="AlphaFoldDB" id="A0A1X0Q6I3"/>
<dbReference type="EMBL" id="LVKB01000386">
    <property type="protein sequence ID" value="ORD95342.1"/>
    <property type="molecule type" value="Genomic_DNA"/>
</dbReference>
<dbReference type="SMART" id="SM01126">
    <property type="entry name" value="DDE_Tnp_IS1595"/>
    <property type="match status" value="1"/>
</dbReference>
<dbReference type="OrthoDB" id="2192452at2759"/>
<dbReference type="Proteomes" id="UP000192356">
    <property type="component" value="Unassembled WGS sequence"/>
</dbReference>
<name>A0A1X0Q6I3_9MICR</name>
<dbReference type="VEuPathDB" id="MicrosporidiaDB:A0H76_1644"/>
<feature type="domain" description="ISXO2-like transposase" evidence="1">
    <location>
        <begin position="2"/>
        <end position="125"/>
    </location>
</feature>
<dbReference type="InterPro" id="IPR053164">
    <property type="entry name" value="IS1016-like_transposase"/>
</dbReference>
<sequence>MQIDESLFRYKQEYHRGRKPERKIWVFGLVDALFISDKISLHIILKMAASALLIIIKPVCLPGCIIHSDKWRGYTRINNSNLGFSHFIVNHSKTFVNHHTGDHTQNIESLWNKYNYVLKIYKGIVALR</sequence>
<dbReference type="PANTHER" id="PTHR47163:SF2">
    <property type="entry name" value="SI:DKEY-17M8.2"/>
    <property type="match status" value="1"/>
</dbReference>
<evidence type="ECO:0000313" key="2">
    <source>
        <dbReference type="EMBL" id="ORD95342.1"/>
    </source>
</evidence>